<gene>
    <name evidence="2" type="ORF">LCGC14_1229940</name>
</gene>
<reference evidence="2" key="1">
    <citation type="journal article" date="2015" name="Nature">
        <title>Complex archaea that bridge the gap between prokaryotes and eukaryotes.</title>
        <authorList>
            <person name="Spang A."/>
            <person name="Saw J.H."/>
            <person name="Jorgensen S.L."/>
            <person name="Zaremba-Niedzwiedzka K."/>
            <person name="Martijn J."/>
            <person name="Lind A.E."/>
            <person name="van Eijk R."/>
            <person name="Schleper C."/>
            <person name="Guy L."/>
            <person name="Ettema T.J."/>
        </authorList>
    </citation>
    <scope>NUCLEOTIDE SEQUENCE</scope>
</reference>
<organism evidence="2">
    <name type="scientific">marine sediment metagenome</name>
    <dbReference type="NCBI Taxonomy" id="412755"/>
    <lineage>
        <taxon>unclassified sequences</taxon>
        <taxon>metagenomes</taxon>
        <taxon>ecological metagenomes</taxon>
    </lineage>
</organism>
<dbReference type="EMBL" id="LAZR01006555">
    <property type="protein sequence ID" value="KKM91287.1"/>
    <property type="molecule type" value="Genomic_DNA"/>
</dbReference>
<feature type="transmembrane region" description="Helical" evidence="1">
    <location>
        <begin position="12"/>
        <end position="32"/>
    </location>
</feature>
<feature type="transmembrane region" description="Helical" evidence="1">
    <location>
        <begin position="116"/>
        <end position="135"/>
    </location>
</feature>
<keyword evidence="1" id="KW-0812">Transmembrane</keyword>
<keyword evidence="1" id="KW-1133">Transmembrane helix</keyword>
<evidence type="ECO:0000313" key="2">
    <source>
        <dbReference type="EMBL" id="KKM91287.1"/>
    </source>
</evidence>
<dbReference type="AlphaFoldDB" id="A0A0F9PD73"/>
<accession>A0A0F9PD73</accession>
<name>A0A0F9PD73_9ZZZZ</name>
<protein>
    <submittedName>
        <fullName evidence="2">Uncharacterized protein</fullName>
    </submittedName>
</protein>
<proteinExistence type="predicted"/>
<comment type="caution">
    <text evidence="2">The sequence shown here is derived from an EMBL/GenBank/DDBJ whole genome shotgun (WGS) entry which is preliminary data.</text>
</comment>
<evidence type="ECO:0000256" key="1">
    <source>
        <dbReference type="SAM" id="Phobius"/>
    </source>
</evidence>
<keyword evidence="1" id="KW-0472">Membrane</keyword>
<sequence length="142" mass="15305">MKKSMRFLTSPINILMIILVAGMFVGSIPAYAGSAASSAIMQYEKGMISETELDQRLRDVGYSEEDIRQVKAVSGGLEHQQDDYVPVLQPITENTDTENTDTEKTSNVSADEADNIMLILGLGGAITVGAIAIVFSKRAMTS</sequence>